<keyword evidence="1" id="KW-0560">Oxidoreductase</keyword>
<dbReference type="InterPro" id="IPR016163">
    <property type="entry name" value="Ald_DH_C"/>
</dbReference>
<feature type="coiled-coil region" evidence="2">
    <location>
        <begin position="310"/>
        <end position="337"/>
    </location>
</feature>
<evidence type="ECO:0000313" key="3">
    <source>
        <dbReference type="EMBL" id="GAA1186114.1"/>
    </source>
</evidence>
<evidence type="ECO:0000256" key="2">
    <source>
        <dbReference type="SAM" id="Coils"/>
    </source>
</evidence>
<gene>
    <name evidence="3" type="ORF">GCM10009654_49620</name>
</gene>
<keyword evidence="2" id="KW-0175">Coiled coil</keyword>
<evidence type="ECO:0000313" key="4">
    <source>
        <dbReference type="Proteomes" id="UP001501371"/>
    </source>
</evidence>
<dbReference type="EMBL" id="BAAAKV010000050">
    <property type="protein sequence ID" value="GAA1186114.1"/>
    <property type="molecule type" value="Genomic_DNA"/>
</dbReference>
<dbReference type="InterPro" id="IPR016161">
    <property type="entry name" value="Ald_DH/histidinol_DH"/>
</dbReference>
<dbReference type="SUPFAM" id="SSF53720">
    <property type="entry name" value="ALDH-like"/>
    <property type="match status" value="1"/>
</dbReference>
<dbReference type="Proteomes" id="UP001501371">
    <property type="component" value="Unassembled WGS sequence"/>
</dbReference>
<name>A0ABN1V2G4_9ACTN</name>
<protein>
    <submittedName>
        <fullName evidence="3">Aldehyde dehydrogenase family protein</fullName>
    </submittedName>
</protein>
<evidence type="ECO:0000256" key="1">
    <source>
        <dbReference type="ARBA" id="ARBA00023002"/>
    </source>
</evidence>
<dbReference type="RefSeq" id="WP_344280837.1">
    <property type="nucleotide sequence ID" value="NZ_BAAAKV010000050.1"/>
</dbReference>
<dbReference type="Gene3D" id="3.40.605.10">
    <property type="entry name" value="Aldehyde Dehydrogenase, Chain A, domain 1"/>
    <property type="match status" value="1"/>
</dbReference>
<proteinExistence type="predicted"/>
<sequence length="456" mass="48318">MSPHRPVVIDPTVAGRTVPGVDRAPLTGVAGGPLAEVGQAPRLLAVSALRELRGQADGTPPGAEVFCRAASLFTEATLDGETPAEYTRRVTLGTGLTARTVRQSAAEIAAEMADLTAVARAELPGTDFGPGRRTRWVPRGRLFAAVLASNHPTPNSSWLQALFHGYSVLVRPGSRDPFTPRRLIAALLAAGLSPHTVAFLPCAHAVGEFLLKEADRGIVYGGDRAVAPWLDNETVAVRGPGRAKALLDVEPDDAVLGHLVESAAFDGGTRCTNLSAVLTTGPVGELADRLASRLSALPVLPASDPKASLLVLERGRAEQLEHQIAALRETLDDHTARFDRHDPFVRLADGSFLPRPLVLSADRADHPALGTELPFPFVVVAPWREEDGIAPLRRSLVLNLLTPRRDLVGRALLEPSIRKVTTGTALPWASAPGIPHDGSYTQFLLEPKGLVGDGAS</sequence>
<accession>A0ABN1V2G4</accession>
<dbReference type="Gene3D" id="3.40.309.10">
    <property type="entry name" value="Aldehyde Dehydrogenase, Chain A, domain 2"/>
    <property type="match status" value="1"/>
</dbReference>
<keyword evidence="4" id="KW-1185">Reference proteome</keyword>
<reference evidence="3 4" key="1">
    <citation type="journal article" date="2019" name="Int. J. Syst. Evol. Microbiol.">
        <title>The Global Catalogue of Microorganisms (GCM) 10K type strain sequencing project: providing services to taxonomists for standard genome sequencing and annotation.</title>
        <authorList>
            <consortium name="The Broad Institute Genomics Platform"/>
            <consortium name="The Broad Institute Genome Sequencing Center for Infectious Disease"/>
            <person name="Wu L."/>
            <person name="Ma J."/>
        </authorList>
    </citation>
    <scope>NUCLEOTIDE SEQUENCE [LARGE SCALE GENOMIC DNA]</scope>
    <source>
        <strain evidence="3 4">JCM 12696</strain>
    </source>
</reference>
<comment type="caution">
    <text evidence="3">The sequence shown here is derived from an EMBL/GenBank/DDBJ whole genome shotgun (WGS) entry which is preliminary data.</text>
</comment>
<dbReference type="InterPro" id="IPR016162">
    <property type="entry name" value="Ald_DH_N"/>
</dbReference>
<organism evidence="3 4">
    <name type="scientific">Streptomyces hebeiensis</name>
    <dbReference type="NCBI Taxonomy" id="229486"/>
    <lineage>
        <taxon>Bacteria</taxon>
        <taxon>Bacillati</taxon>
        <taxon>Actinomycetota</taxon>
        <taxon>Actinomycetes</taxon>
        <taxon>Kitasatosporales</taxon>
        <taxon>Streptomycetaceae</taxon>
        <taxon>Streptomyces</taxon>
    </lineage>
</organism>